<gene>
    <name evidence="11" type="ORF">GGD89_000705</name>
</gene>
<evidence type="ECO:0000313" key="12">
    <source>
        <dbReference type="Proteomes" id="UP000554286"/>
    </source>
</evidence>
<evidence type="ECO:0000256" key="3">
    <source>
        <dbReference type="ARBA" id="ARBA00022475"/>
    </source>
</evidence>
<dbReference type="Proteomes" id="UP000554286">
    <property type="component" value="Unassembled WGS sequence"/>
</dbReference>
<dbReference type="InterPro" id="IPR055348">
    <property type="entry name" value="DctQ"/>
</dbReference>
<dbReference type="AlphaFoldDB" id="A0A7W6RBU0"/>
<evidence type="ECO:0000256" key="1">
    <source>
        <dbReference type="ARBA" id="ARBA00004429"/>
    </source>
</evidence>
<keyword evidence="2 9" id="KW-0813">Transport</keyword>
<comment type="subunit">
    <text evidence="9">The complex comprises the extracytoplasmic solute receptor protein and the two transmembrane proteins.</text>
</comment>
<keyword evidence="4 9" id="KW-0997">Cell inner membrane</keyword>
<dbReference type="PANTHER" id="PTHR35011:SF10">
    <property type="entry name" value="TRAP TRANSPORTER SMALL PERMEASE PROTEIN"/>
    <property type="match status" value="1"/>
</dbReference>
<name>A0A7W6RBU0_9PROT</name>
<comment type="caution">
    <text evidence="11">The sequence shown here is derived from an EMBL/GenBank/DDBJ whole genome shotgun (WGS) entry which is preliminary data.</text>
</comment>
<keyword evidence="3" id="KW-1003">Cell membrane</keyword>
<dbReference type="InterPro" id="IPR007387">
    <property type="entry name" value="TRAP_DctQ"/>
</dbReference>
<evidence type="ECO:0000256" key="2">
    <source>
        <dbReference type="ARBA" id="ARBA00022448"/>
    </source>
</evidence>
<evidence type="ECO:0000259" key="10">
    <source>
        <dbReference type="Pfam" id="PF04290"/>
    </source>
</evidence>
<keyword evidence="5 9" id="KW-0812">Transmembrane</keyword>
<dbReference type="GO" id="GO:0015740">
    <property type="term" value="P:C4-dicarboxylate transport"/>
    <property type="evidence" value="ECO:0007669"/>
    <property type="project" value="TreeGrafter"/>
</dbReference>
<sequence>MDTFILAVRTLSRLCGVTAAAMMGASVLVVTHMVVVRYFLNESTVWQTDFVTYVLVAATFIGCPYVLMQRGHVNVDLVPLVLPHRARLGLAFLAAAVGLLFCGVLAWKGLDLTLEAYREGWQSASVWKVDMWLPYAALPLGLGLTCLQYLADVLALATGRDLPFNMRPDER</sequence>
<dbReference type="EMBL" id="JACIGK010000003">
    <property type="protein sequence ID" value="MBB4265094.1"/>
    <property type="molecule type" value="Genomic_DNA"/>
</dbReference>
<comment type="similarity">
    <text evidence="8 9">Belongs to the TRAP transporter small permease family.</text>
</comment>
<keyword evidence="12" id="KW-1185">Reference proteome</keyword>
<dbReference type="GO" id="GO:0022857">
    <property type="term" value="F:transmembrane transporter activity"/>
    <property type="evidence" value="ECO:0007669"/>
    <property type="project" value="UniProtKB-UniRule"/>
</dbReference>
<organism evidence="11 12">
    <name type="scientific">Roseospira visakhapatnamensis</name>
    <dbReference type="NCBI Taxonomy" id="390880"/>
    <lineage>
        <taxon>Bacteria</taxon>
        <taxon>Pseudomonadati</taxon>
        <taxon>Pseudomonadota</taxon>
        <taxon>Alphaproteobacteria</taxon>
        <taxon>Rhodospirillales</taxon>
        <taxon>Rhodospirillaceae</taxon>
        <taxon>Roseospira</taxon>
    </lineage>
</organism>
<dbReference type="PANTHER" id="PTHR35011">
    <property type="entry name" value="2,3-DIKETO-L-GULONATE TRAP TRANSPORTER SMALL PERMEASE PROTEIN YIAM"/>
    <property type="match status" value="1"/>
</dbReference>
<protein>
    <recommendedName>
        <fullName evidence="9">TRAP transporter small permease protein</fullName>
    </recommendedName>
</protein>
<feature type="transmembrane region" description="Helical" evidence="9">
    <location>
        <begin position="14"/>
        <end position="38"/>
    </location>
</feature>
<evidence type="ECO:0000256" key="8">
    <source>
        <dbReference type="ARBA" id="ARBA00038436"/>
    </source>
</evidence>
<dbReference type="RefSeq" id="WP_184042702.1">
    <property type="nucleotide sequence ID" value="NZ_JACIGK010000003.1"/>
</dbReference>
<reference evidence="11 12" key="1">
    <citation type="submission" date="2020-08" db="EMBL/GenBank/DDBJ databases">
        <title>Genome sequencing of Purple Non-Sulfur Bacteria from various extreme environments.</title>
        <authorList>
            <person name="Mayer M."/>
        </authorList>
    </citation>
    <scope>NUCLEOTIDE SEQUENCE [LARGE SCALE GENOMIC DNA]</scope>
    <source>
        <strain evidence="11 12">JA131</strain>
    </source>
</reference>
<dbReference type="Pfam" id="PF04290">
    <property type="entry name" value="DctQ"/>
    <property type="match status" value="1"/>
</dbReference>
<feature type="transmembrane region" description="Helical" evidence="9">
    <location>
        <begin position="50"/>
        <end position="67"/>
    </location>
</feature>
<keyword evidence="6 9" id="KW-1133">Transmembrane helix</keyword>
<comment type="function">
    <text evidence="9">Part of the tripartite ATP-independent periplasmic (TRAP) transport system.</text>
</comment>
<comment type="subcellular location">
    <subcellularLocation>
        <location evidence="1 9">Cell inner membrane</location>
        <topology evidence="1 9">Multi-pass membrane protein</topology>
    </subcellularLocation>
</comment>
<proteinExistence type="inferred from homology"/>
<feature type="domain" description="Tripartite ATP-independent periplasmic transporters DctQ component" evidence="10">
    <location>
        <begin position="27"/>
        <end position="157"/>
    </location>
</feature>
<feature type="transmembrane region" description="Helical" evidence="9">
    <location>
        <begin position="132"/>
        <end position="157"/>
    </location>
</feature>
<feature type="transmembrane region" description="Helical" evidence="9">
    <location>
        <begin position="88"/>
        <end position="107"/>
    </location>
</feature>
<accession>A0A7W6RBU0</accession>
<evidence type="ECO:0000256" key="7">
    <source>
        <dbReference type="ARBA" id="ARBA00023136"/>
    </source>
</evidence>
<keyword evidence="7 9" id="KW-0472">Membrane</keyword>
<evidence type="ECO:0000256" key="9">
    <source>
        <dbReference type="RuleBase" id="RU369079"/>
    </source>
</evidence>
<evidence type="ECO:0000256" key="4">
    <source>
        <dbReference type="ARBA" id="ARBA00022519"/>
    </source>
</evidence>
<evidence type="ECO:0000256" key="6">
    <source>
        <dbReference type="ARBA" id="ARBA00022989"/>
    </source>
</evidence>
<evidence type="ECO:0000313" key="11">
    <source>
        <dbReference type="EMBL" id="MBB4265094.1"/>
    </source>
</evidence>
<dbReference type="GO" id="GO:0005886">
    <property type="term" value="C:plasma membrane"/>
    <property type="evidence" value="ECO:0007669"/>
    <property type="project" value="UniProtKB-SubCell"/>
</dbReference>
<evidence type="ECO:0000256" key="5">
    <source>
        <dbReference type="ARBA" id="ARBA00022692"/>
    </source>
</evidence>